<keyword evidence="1" id="KW-0675">Receptor</keyword>
<name>A0A1I7WXR3_HETBA</name>
<evidence type="ECO:0000313" key="4">
    <source>
        <dbReference type="Proteomes" id="UP000095283"/>
    </source>
</evidence>
<feature type="transmembrane region" description="Helical" evidence="2">
    <location>
        <begin position="91"/>
        <end position="111"/>
    </location>
</feature>
<protein>
    <submittedName>
        <fullName evidence="5">Frizzled domain-containing protein</fullName>
    </submittedName>
</protein>
<keyword evidence="4" id="KW-1185">Reference proteome</keyword>
<dbReference type="InterPro" id="IPR000539">
    <property type="entry name" value="Frizzled/Smoothened_7TM"/>
</dbReference>
<sequence>MARVESRTVLHAPCRTVRSGCRTSQTDIWMSATKTITLHLHPAIVLICRHSQSDDYRERLVEVISCTDYSSHLLFVIGDLPHIPCSSVASLLYYFGTAGRLWWLILCYTWNYQTTNTGSIILDGVFNLFRDFVLVFACSLPLLFGCFTMLNSPQDQFSAGLVGVLYPVAALFYISPVGNKHGYQPAVPRIPQPTIPVSIRSHNTYASAQRVPIC</sequence>
<feature type="domain" description="Frizzled/Smoothened 7TM" evidence="3">
    <location>
        <begin position="62"/>
        <end position="114"/>
    </location>
</feature>
<dbReference type="AlphaFoldDB" id="A0A1I7WXR3"/>
<dbReference type="WBParaSite" id="Hba_10029">
    <property type="protein sequence ID" value="Hba_10029"/>
    <property type="gene ID" value="Hba_10029"/>
</dbReference>
<keyword evidence="2" id="KW-0472">Membrane</keyword>
<keyword evidence="2" id="KW-0812">Transmembrane</keyword>
<evidence type="ECO:0000256" key="2">
    <source>
        <dbReference type="SAM" id="Phobius"/>
    </source>
</evidence>
<dbReference type="Proteomes" id="UP000095283">
    <property type="component" value="Unplaced"/>
</dbReference>
<organism evidence="4 5">
    <name type="scientific">Heterorhabditis bacteriophora</name>
    <name type="common">Entomopathogenic nematode worm</name>
    <dbReference type="NCBI Taxonomy" id="37862"/>
    <lineage>
        <taxon>Eukaryota</taxon>
        <taxon>Metazoa</taxon>
        <taxon>Ecdysozoa</taxon>
        <taxon>Nematoda</taxon>
        <taxon>Chromadorea</taxon>
        <taxon>Rhabditida</taxon>
        <taxon>Rhabditina</taxon>
        <taxon>Rhabditomorpha</taxon>
        <taxon>Strongyloidea</taxon>
        <taxon>Heterorhabditidae</taxon>
        <taxon>Heterorhabditis</taxon>
    </lineage>
</organism>
<dbReference type="GO" id="GO:0016020">
    <property type="term" value="C:membrane"/>
    <property type="evidence" value="ECO:0007669"/>
    <property type="project" value="InterPro"/>
</dbReference>
<dbReference type="Pfam" id="PF01534">
    <property type="entry name" value="Frizzled"/>
    <property type="match status" value="1"/>
</dbReference>
<feature type="transmembrane region" description="Helical" evidence="2">
    <location>
        <begin position="156"/>
        <end position="174"/>
    </location>
</feature>
<evidence type="ECO:0000313" key="5">
    <source>
        <dbReference type="WBParaSite" id="Hba_10029"/>
    </source>
</evidence>
<evidence type="ECO:0000256" key="1">
    <source>
        <dbReference type="ARBA" id="ARBA00023170"/>
    </source>
</evidence>
<feature type="transmembrane region" description="Helical" evidence="2">
    <location>
        <begin position="132"/>
        <end position="150"/>
    </location>
</feature>
<evidence type="ECO:0000259" key="3">
    <source>
        <dbReference type="Pfam" id="PF01534"/>
    </source>
</evidence>
<keyword evidence="2" id="KW-1133">Transmembrane helix</keyword>
<dbReference type="GO" id="GO:0007166">
    <property type="term" value="P:cell surface receptor signaling pathway"/>
    <property type="evidence" value="ECO:0007669"/>
    <property type="project" value="InterPro"/>
</dbReference>
<accession>A0A1I7WXR3</accession>
<reference evidence="5" key="1">
    <citation type="submission" date="2016-11" db="UniProtKB">
        <authorList>
            <consortium name="WormBaseParasite"/>
        </authorList>
    </citation>
    <scope>IDENTIFICATION</scope>
</reference>
<proteinExistence type="predicted"/>
<dbReference type="Gene3D" id="1.20.1070.10">
    <property type="entry name" value="Rhodopsin 7-helix transmembrane proteins"/>
    <property type="match status" value="1"/>
</dbReference>